<evidence type="ECO:0000313" key="1">
    <source>
        <dbReference type="EMBL" id="MFD1001538.1"/>
    </source>
</evidence>
<keyword evidence="2" id="KW-1185">Reference proteome</keyword>
<dbReference type="RefSeq" id="WP_377581496.1">
    <property type="nucleotide sequence ID" value="NZ_JBHTKA010000007.1"/>
</dbReference>
<evidence type="ECO:0008006" key="3">
    <source>
        <dbReference type="Google" id="ProtNLM"/>
    </source>
</evidence>
<sequence>MKSLINFLQSIVALNQLRGIRLSSEPMFIRNGALATDFYFVLSTSMSAQSLYATSKI</sequence>
<dbReference type="Proteomes" id="UP001597112">
    <property type="component" value="Unassembled WGS sequence"/>
</dbReference>
<dbReference type="EMBL" id="JBHTKA010000007">
    <property type="protein sequence ID" value="MFD1001538.1"/>
    <property type="molecule type" value="Genomic_DNA"/>
</dbReference>
<evidence type="ECO:0000313" key="2">
    <source>
        <dbReference type="Proteomes" id="UP001597112"/>
    </source>
</evidence>
<proteinExistence type="predicted"/>
<reference evidence="2" key="1">
    <citation type="journal article" date="2019" name="Int. J. Syst. Evol. Microbiol.">
        <title>The Global Catalogue of Microorganisms (GCM) 10K type strain sequencing project: providing services to taxonomists for standard genome sequencing and annotation.</title>
        <authorList>
            <consortium name="The Broad Institute Genomics Platform"/>
            <consortium name="The Broad Institute Genome Sequencing Center for Infectious Disease"/>
            <person name="Wu L."/>
            <person name="Ma J."/>
        </authorList>
    </citation>
    <scope>NUCLEOTIDE SEQUENCE [LARGE SCALE GENOMIC DNA]</scope>
    <source>
        <strain evidence="2">CCUG 58938</strain>
    </source>
</reference>
<name>A0ABW3K6C3_9BACT</name>
<accession>A0ABW3K6C3</accession>
<organism evidence="1 2">
    <name type="scientific">Ohtaekwangia kribbensis</name>
    <dbReference type="NCBI Taxonomy" id="688913"/>
    <lineage>
        <taxon>Bacteria</taxon>
        <taxon>Pseudomonadati</taxon>
        <taxon>Bacteroidota</taxon>
        <taxon>Cytophagia</taxon>
        <taxon>Cytophagales</taxon>
        <taxon>Fulvivirgaceae</taxon>
        <taxon>Ohtaekwangia</taxon>
    </lineage>
</organism>
<gene>
    <name evidence="1" type="ORF">ACFQ21_19570</name>
</gene>
<protein>
    <recommendedName>
        <fullName evidence="3">AraC family transcriptional regulator</fullName>
    </recommendedName>
</protein>
<comment type="caution">
    <text evidence="1">The sequence shown here is derived from an EMBL/GenBank/DDBJ whole genome shotgun (WGS) entry which is preliminary data.</text>
</comment>